<organism evidence="2 3">
    <name type="scientific">Muricoccus roseus</name>
    <dbReference type="NCBI Taxonomy" id="198092"/>
    <lineage>
        <taxon>Bacteria</taxon>
        <taxon>Pseudomonadati</taxon>
        <taxon>Pseudomonadota</taxon>
        <taxon>Alphaproteobacteria</taxon>
        <taxon>Acetobacterales</taxon>
        <taxon>Roseomonadaceae</taxon>
        <taxon>Muricoccus</taxon>
    </lineage>
</organism>
<protein>
    <submittedName>
        <fullName evidence="2">Phosphoglycolate phosphatase</fullName>
    </submittedName>
</protein>
<proteinExistence type="predicted"/>
<evidence type="ECO:0000313" key="2">
    <source>
        <dbReference type="EMBL" id="SHJ62612.1"/>
    </source>
</evidence>
<dbReference type="SFLD" id="SFLDG01129">
    <property type="entry name" value="C1.5:_HAD__Beta-PGM__Phosphata"/>
    <property type="match status" value="1"/>
</dbReference>
<reference evidence="2 3" key="1">
    <citation type="submission" date="2016-11" db="EMBL/GenBank/DDBJ databases">
        <authorList>
            <person name="Jaros S."/>
            <person name="Januszkiewicz K."/>
            <person name="Wedrychowicz H."/>
        </authorList>
    </citation>
    <scope>NUCLEOTIDE SEQUENCE [LARGE SCALE GENOMIC DNA]</scope>
    <source>
        <strain evidence="2 3">DSM 14916</strain>
    </source>
</reference>
<dbReference type="GO" id="GO:0006281">
    <property type="term" value="P:DNA repair"/>
    <property type="evidence" value="ECO:0007669"/>
    <property type="project" value="TreeGrafter"/>
</dbReference>
<dbReference type="EMBL" id="FQZF01000017">
    <property type="protein sequence ID" value="SHJ62612.1"/>
    <property type="molecule type" value="Genomic_DNA"/>
</dbReference>
<dbReference type="InterPro" id="IPR023198">
    <property type="entry name" value="PGP-like_dom2"/>
</dbReference>
<dbReference type="PANTHER" id="PTHR43434:SF13">
    <property type="entry name" value="PHOSPHOGLYCOLATE PHOSPHATASE"/>
    <property type="match status" value="1"/>
</dbReference>
<dbReference type="InterPro" id="IPR023214">
    <property type="entry name" value="HAD_sf"/>
</dbReference>
<dbReference type="SFLD" id="SFLDS00003">
    <property type="entry name" value="Haloacid_Dehalogenase"/>
    <property type="match status" value="1"/>
</dbReference>
<dbReference type="Gene3D" id="1.10.150.240">
    <property type="entry name" value="Putative phosphatase, domain 2"/>
    <property type="match status" value="1"/>
</dbReference>
<feature type="compositionally biased region" description="Pro residues" evidence="1">
    <location>
        <begin position="211"/>
        <end position="220"/>
    </location>
</feature>
<name>A0A1M6KUN2_9PROT</name>
<dbReference type="InterPro" id="IPR041492">
    <property type="entry name" value="HAD_2"/>
</dbReference>
<evidence type="ECO:0000256" key="1">
    <source>
        <dbReference type="SAM" id="MobiDB-lite"/>
    </source>
</evidence>
<dbReference type="Proteomes" id="UP000184387">
    <property type="component" value="Unassembled WGS sequence"/>
</dbReference>
<dbReference type="STRING" id="198092.SAMN02745194_02984"/>
<sequence>MIYRFIILDFDGTLADSAAWTTRALIEGAERHGYRRLDEAGVEALRGLDNRAIIRSLGLPFWKLPGIARDMRRRMAAEAGSIPLFPGSAGMLEALADRGATLSIVTSNAEENVRRILGPALCRRIALMECGASLFDKARRLRRVLRRAGAPAEAAIALGDEVRDIEAAREAGIAAGAVAWGYATRDLLASRRPDFLFDRMEEVAGALLPLSPAPKPPPGSPGATAAAPPARE</sequence>
<dbReference type="Gene3D" id="3.40.50.1000">
    <property type="entry name" value="HAD superfamily/HAD-like"/>
    <property type="match status" value="1"/>
</dbReference>
<dbReference type="InterPro" id="IPR050155">
    <property type="entry name" value="HAD-like_hydrolase_sf"/>
</dbReference>
<dbReference type="PANTHER" id="PTHR43434">
    <property type="entry name" value="PHOSPHOGLYCOLATE PHOSPHATASE"/>
    <property type="match status" value="1"/>
</dbReference>
<dbReference type="RefSeq" id="WP_073136079.1">
    <property type="nucleotide sequence ID" value="NZ_FQZF01000017.1"/>
</dbReference>
<keyword evidence="3" id="KW-1185">Reference proteome</keyword>
<feature type="compositionally biased region" description="Low complexity" evidence="1">
    <location>
        <begin position="221"/>
        <end position="232"/>
    </location>
</feature>
<dbReference type="InterPro" id="IPR036412">
    <property type="entry name" value="HAD-like_sf"/>
</dbReference>
<dbReference type="GO" id="GO:0008967">
    <property type="term" value="F:phosphoglycolate phosphatase activity"/>
    <property type="evidence" value="ECO:0007669"/>
    <property type="project" value="TreeGrafter"/>
</dbReference>
<dbReference type="AlphaFoldDB" id="A0A1M6KUN2"/>
<dbReference type="GO" id="GO:0005829">
    <property type="term" value="C:cytosol"/>
    <property type="evidence" value="ECO:0007669"/>
    <property type="project" value="TreeGrafter"/>
</dbReference>
<dbReference type="SUPFAM" id="SSF56784">
    <property type="entry name" value="HAD-like"/>
    <property type="match status" value="1"/>
</dbReference>
<gene>
    <name evidence="2" type="ORF">SAMN02745194_02984</name>
</gene>
<feature type="region of interest" description="Disordered" evidence="1">
    <location>
        <begin position="208"/>
        <end position="232"/>
    </location>
</feature>
<accession>A0A1M6KUN2</accession>
<dbReference type="Pfam" id="PF13419">
    <property type="entry name" value="HAD_2"/>
    <property type="match status" value="1"/>
</dbReference>
<evidence type="ECO:0000313" key="3">
    <source>
        <dbReference type="Proteomes" id="UP000184387"/>
    </source>
</evidence>